<feature type="signal peptide" evidence="1">
    <location>
        <begin position="1"/>
        <end position="23"/>
    </location>
</feature>
<protein>
    <submittedName>
        <fullName evidence="3">PEP-CTERM sorting domain-containing protein</fullName>
    </submittedName>
</protein>
<dbReference type="InterPro" id="IPR010895">
    <property type="entry name" value="CHRD"/>
</dbReference>
<dbReference type="NCBIfam" id="TIGR02595">
    <property type="entry name" value="PEP_CTERM"/>
    <property type="match status" value="1"/>
</dbReference>
<sequence>MKRSLCVLAMAASMLVVAPSVHATVITYSADLSGSNEFPANASPGFGSATVTTDDVAHTMGIHFTFADLSGTTTAAHIHCCTALPLEGTAGVSTTTPYFLGFPVGVTSGSYDVLLDMTMTSSYNPSFITAHGGTTAGAEAFLFAGMSAGKSYLNIHTSAFPGGEIRGFLIPEPASLALVSLGLAGLRLRRRQST</sequence>
<gene>
    <name evidence="3" type="ORF">CRU78_04500</name>
</gene>
<feature type="chain" id="PRO_5025566075" evidence="1">
    <location>
        <begin position="24"/>
        <end position="194"/>
    </location>
</feature>
<name>A0A6A7RR96_9PROT</name>
<keyword evidence="1" id="KW-0732">Signal</keyword>
<dbReference type="AlphaFoldDB" id="A0A6A7RR96"/>
<proteinExistence type="predicted"/>
<reference evidence="3 4" key="1">
    <citation type="submission" date="2017-09" db="EMBL/GenBank/DDBJ databases">
        <title>Metagenomic Analysis Reveals Denitrifying Candidatus Accumulibacter and Flanking Population as a Source of N2O.</title>
        <authorList>
            <person name="Gao H."/>
            <person name="Mao Y."/>
            <person name="Zhao X."/>
            <person name="Liu W.-T."/>
            <person name="Zhang T."/>
            <person name="Wells G."/>
        </authorList>
    </citation>
    <scope>NUCLEOTIDE SEQUENCE [LARGE SCALE GENOMIC DNA]</scope>
    <source>
        <strain evidence="3">CANDO_2_IC</strain>
    </source>
</reference>
<accession>A0A6A7RR96</accession>
<dbReference type="EMBL" id="PDHS01000095">
    <property type="protein sequence ID" value="MQM29839.1"/>
    <property type="molecule type" value="Genomic_DNA"/>
</dbReference>
<feature type="domain" description="CHRD" evidence="2">
    <location>
        <begin position="26"/>
        <end position="171"/>
    </location>
</feature>
<evidence type="ECO:0000313" key="3">
    <source>
        <dbReference type="EMBL" id="MQM29839.1"/>
    </source>
</evidence>
<organism evidence="3 4">
    <name type="scientific">Candidatus Accumulibacter phosphatis</name>
    <dbReference type="NCBI Taxonomy" id="327160"/>
    <lineage>
        <taxon>Bacteria</taxon>
        <taxon>Pseudomonadati</taxon>
        <taxon>Pseudomonadota</taxon>
        <taxon>Betaproteobacteria</taxon>
        <taxon>Candidatus Accumulibacter</taxon>
    </lineage>
</organism>
<dbReference type="SMART" id="SM00754">
    <property type="entry name" value="CHRD"/>
    <property type="match status" value="1"/>
</dbReference>
<dbReference type="Pfam" id="PF07589">
    <property type="entry name" value="PEP-CTERM"/>
    <property type="match status" value="1"/>
</dbReference>
<evidence type="ECO:0000313" key="4">
    <source>
        <dbReference type="Proteomes" id="UP000342300"/>
    </source>
</evidence>
<evidence type="ECO:0000256" key="1">
    <source>
        <dbReference type="SAM" id="SignalP"/>
    </source>
</evidence>
<comment type="caution">
    <text evidence="3">The sequence shown here is derived from an EMBL/GenBank/DDBJ whole genome shotgun (WGS) entry which is preliminary data.</text>
</comment>
<dbReference type="InterPro" id="IPR013424">
    <property type="entry name" value="Ice-binding_C"/>
</dbReference>
<dbReference type="Pfam" id="PF07452">
    <property type="entry name" value="CHRD"/>
    <property type="match status" value="1"/>
</dbReference>
<dbReference type="Proteomes" id="UP000342300">
    <property type="component" value="Unassembled WGS sequence"/>
</dbReference>
<evidence type="ECO:0000259" key="2">
    <source>
        <dbReference type="SMART" id="SM00754"/>
    </source>
</evidence>